<keyword evidence="10" id="KW-1185">Reference proteome</keyword>
<evidence type="ECO:0000256" key="6">
    <source>
        <dbReference type="RuleBase" id="RU003376"/>
    </source>
</evidence>
<dbReference type="Pfam" id="PF00510">
    <property type="entry name" value="COX3"/>
    <property type="match status" value="1"/>
</dbReference>
<organism evidence="9 10">
    <name type="scientific">Woeseia oceani</name>
    <dbReference type="NCBI Taxonomy" id="1548547"/>
    <lineage>
        <taxon>Bacteria</taxon>
        <taxon>Pseudomonadati</taxon>
        <taxon>Pseudomonadota</taxon>
        <taxon>Gammaproteobacteria</taxon>
        <taxon>Woeseiales</taxon>
        <taxon>Woeseiaceae</taxon>
        <taxon>Woeseia</taxon>
    </lineage>
</organism>
<feature type="domain" description="Heme-copper oxidase subunit III family profile" evidence="8">
    <location>
        <begin position="1"/>
        <end position="221"/>
    </location>
</feature>
<name>A0A193LIR0_9GAMM</name>
<dbReference type="PROSITE" id="PS50253">
    <property type="entry name" value="COX3"/>
    <property type="match status" value="1"/>
</dbReference>
<dbReference type="STRING" id="1548547.BA177_15540"/>
<feature type="transmembrane region" description="Helical" evidence="7">
    <location>
        <begin position="121"/>
        <end position="145"/>
    </location>
</feature>
<dbReference type="KEGG" id="woc:BA177_15540"/>
<dbReference type="InterPro" id="IPR000298">
    <property type="entry name" value="Cyt_c_oxidase-like_su3"/>
</dbReference>
<dbReference type="EMBL" id="CP016268">
    <property type="protein sequence ID" value="ANO52410.1"/>
    <property type="molecule type" value="Genomic_DNA"/>
</dbReference>
<dbReference type="InterPro" id="IPR035973">
    <property type="entry name" value="Cyt_c_oxidase_su3-like_sf"/>
</dbReference>
<evidence type="ECO:0000256" key="2">
    <source>
        <dbReference type="ARBA" id="ARBA00010581"/>
    </source>
</evidence>
<evidence type="ECO:0000256" key="7">
    <source>
        <dbReference type="SAM" id="Phobius"/>
    </source>
</evidence>
<dbReference type="PANTHER" id="PTHR11403">
    <property type="entry name" value="CYTOCHROME C OXIDASE SUBUNIT III"/>
    <property type="match status" value="1"/>
</dbReference>
<keyword evidence="5 7" id="KW-0472">Membrane</keyword>
<evidence type="ECO:0000256" key="4">
    <source>
        <dbReference type="ARBA" id="ARBA00022989"/>
    </source>
</evidence>
<reference evidence="9 10" key="1">
    <citation type="submission" date="2016-06" db="EMBL/GenBank/DDBJ databases">
        <title>Complete genome sequence of a deep-branching marine Gamma Proteobacterium Woeseia oceani type strain XK5.</title>
        <authorList>
            <person name="Mu D."/>
            <person name="Du Z."/>
        </authorList>
    </citation>
    <scope>NUCLEOTIDE SEQUENCE [LARGE SCALE GENOMIC DNA]</scope>
    <source>
        <strain evidence="9 10">XK5</strain>
    </source>
</reference>
<dbReference type="SUPFAM" id="SSF81452">
    <property type="entry name" value="Cytochrome c oxidase subunit III-like"/>
    <property type="match status" value="1"/>
</dbReference>
<dbReference type="OrthoDB" id="9808200at2"/>
<dbReference type="GO" id="GO:0019646">
    <property type="term" value="P:aerobic electron transport chain"/>
    <property type="evidence" value="ECO:0007669"/>
    <property type="project" value="InterPro"/>
</dbReference>
<protein>
    <recommendedName>
        <fullName evidence="8">Heme-copper oxidase subunit III family profile domain-containing protein</fullName>
    </recommendedName>
</protein>
<dbReference type="Gene3D" id="1.20.120.80">
    <property type="entry name" value="Cytochrome c oxidase, subunit III, four-helix bundle"/>
    <property type="match status" value="1"/>
</dbReference>
<comment type="similarity">
    <text evidence="2 6">Belongs to the cytochrome c oxidase subunit 3 family.</text>
</comment>
<comment type="subcellular location">
    <subcellularLocation>
        <location evidence="6">Cell membrane</location>
        <topology evidence="6">Multi-pass membrane protein</topology>
    </subcellularLocation>
    <subcellularLocation>
        <location evidence="1">Membrane</location>
        <topology evidence="1">Multi-pass membrane protein</topology>
    </subcellularLocation>
</comment>
<evidence type="ECO:0000256" key="3">
    <source>
        <dbReference type="ARBA" id="ARBA00022692"/>
    </source>
</evidence>
<keyword evidence="4 7" id="KW-1133">Transmembrane helix</keyword>
<dbReference type="GO" id="GO:0005886">
    <property type="term" value="C:plasma membrane"/>
    <property type="evidence" value="ECO:0007669"/>
    <property type="project" value="UniProtKB-SubCell"/>
</dbReference>
<proteinExistence type="inferred from homology"/>
<gene>
    <name evidence="9" type="ORF">BA177_15540</name>
</gene>
<dbReference type="RefSeq" id="WP_068617694.1">
    <property type="nucleotide sequence ID" value="NZ_CP016268.1"/>
</dbReference>
<dbReference type="GO" id="GO:0004129">
    <property type="term" value="F:cytochrome-c oxidase activity"/>
    <property type="evidence" value="ECO:0007669"/>
    <property type="project" value="InterPro"/>
</dbReference>
<dbReference type="PANTHER" id="PTHR11403:SF10">
    <property type="entry name" value="CYTOCHROME C OXIDASE"/>
    <property type="match status" value="1"/>
</dbReference>
<feature type="transmembrane region" description="Helical" evidence="7">
    <location>
        <begin position="157"/>
        <end position="178"/>
    </location>
</feature>
<feature type="transmembrane region" description="Helical" evidence="7">
    <location>
        <begin position="203"/>
        <end position="220"/>
    </location>
</feature>
<dbReference type="AlphaFoldDB" id="A0A193LIR0"/>
<dbReference type="InterPro" id="IPR013833">
    <property type="entry name" value="Cyt_c_oxidase_su3_a-hlx"/>
</dbReference>
<evidence type="ECO:0000256" key="5">
    <source>
        <dbReference type="ARBA" id="ARBA00023136"/>
    </source>
</evidence>
<dbReference type="InterPro" id="IPR024791">
    <property type="entry name" value="Cyt_c/ubiquinol_Oxase_su3"/>
</dbReference>
<evidence type="ECO:0000313" key="10">
    <source>
        <dbReference type="Proteomes" id="UP000092695"/>
    </source>
</evidence>
<evidence type="ECO:0000313" key="9">
    <source>
        <dbReference type="EMBL" id="ANO52410.1"/>
    </source>
</evidence>
<keyword evidence="3 6" id="KW-0812">Transmembrane</keyword>
<evidence type="ECO:0000256" key="1">
    <source>
        <dbReference type="ARBA" id="ARBA00004141"/>
    </source>
</evidence>
<accession>A0A193LIR0</accession>
<evidence type="ECO:0000259" key="8">
    <source>
        <dbReference type="PROSITE" id="PS50253"/>
    </source>
</evidence>
<dbReference type="Proteomes" id="UP000092695">
    <property type="component" value="Chromosome"/>
</dbReference>
<sequence>MTITLVFLAAIMATVIGWLLRQTLGTQPWVSSAADDAVSGNSLETNAKTIGLTTFLAVATSLFALFISAYTIRMRMGADWIPLTEPQLLWLNSGFLVLSSIAYHWTRNAAVAGRSERLKPGLILAGAFTLLFLVGQLTAWQGLYATGVTVSGNPANAFFYLLTALHGLHLLGGVWVWARSLIRVFGGADANTVRLSVELCTVYWHYLLLVWIVLFGLMLTT</sequence>
<feature type="transmembrane region" description="Helical" evidence="7">
    <location>
        <begin position="49"/>
        <end position="67"/>
    </location>
</feature>